<feature type="signal peptide" evidence="3">
    <location>
        <begin position="1"/>
        <end position="15"/>
    </location>
</feature>
<dbReference type="EMBL" id="CVRI01000019">
    <property type="protein sequence ID" value="CRK90510.1"/>
    <property type="molecule type" value="Genomic_DNA"/>
</dbReference>
<dbReference type="Gene3D" id="2.40.10.10">
    <property type="entry name" value="Trypsin-like serine proteases"/>
    <property type="match status" value="2"/>
</dbReference>
<dbReference type="CDD" id="cd00190">
    <property type="entry name" value="Tryp_SPc"/>
    <property type="match status" value="1"/>
</dbReference>
<evidence type="ECO:0000313" key="5">
    <source>
        <dbReference type="EMBL" id="CRK90510.1"/>
    </source>
</evidence>
<evidence type="ECO:0000259" key="4">
    <source>
        <dbReference type="PROSITE" id="PS50240"/>
    </source>
</evidence>
<dbReference type="InterPro" id="IPR009003">
    <property type="entry name" value="Peptidase_S1_PA"/>
</dbReference>
<keyword evidence="6" id="KW-1185">Reference proteome</keyword>
<dbReference type="SUPFAM" id="SSF50494">
    <property type="entry name" value="Trypsin-like serine proteases"/>
    <property type="match status" value="1"/>
</dbReference>
<protein>
    <submittedName>
        <fullName evidence="5">CLUMA_CG004118, isoform A</fullName>
    </submittedName>
</protein>
<dbReference type="PROSITE" id="PS00134">
    <property type="entry name" value="TRYPSIN_HIS"/>
    <property type="match status" value="1"/>
</dbReference>
<name>A0A1J1HVI6_9DIPT</name>
<organism evidence="5 6">
    <name type="scientific">Clunio marinus</name>
    <dbReference type="NCBI Taxonomy" id="568069"/>
    <lineage>
        <taxon>Eukaryota</taxon>
        <taxon>Metazoa</taxon>
        <taxon>Ecdysozoa</taxon>
        <taxon>Arthropoda</taxon>
        <taxon>Hexapoda</taxon>
        <taxon>Insecta</taxon>
        <taxon>Pterygota</taxon>
        <taxon>Neoptera</taxon>
        <taxon>Endopterygota</taxon>
        <taxon>Diptera</taxon>
        <taxon>Nematocera</taxon>
        <taxon>Chironomoidea</taxon>
        <taxon>Chironomidae</taxon>
        <taxon>Clunio</taxon>
    </lineage>
</organism>
<dbReference type="InterPro" id="IPR018114">
    <property type="entry name" value="TRYPSIN_HIS"/>
</dbReference>
<dbReference type="PROSITE" id="PS50240">
    <property type="entry name" value="TRYPSIN_DOM"/>
    <property type="match status" value="1"/>
</dbReference>
<dbReference type="Pfam" id="PF00089">
    <property type="entry name" value="Trypsin"/>
    <property type="match status" value="1"/>
</dbReference>
<dbReference type="FunFam" id="2.40.10.10:FF:000002">
    <property type="entry name" value="Transmembrane protease serine"/>
    <property type="match status" value="1"/>
</dbReference>
<evidence type="ECO:0000313" key="6">
    <source>
        <dbReference type="Proteomes" id="UP000183832"/>
    </source>
</evidence>
<dbReference type="OrthoDB" id="10059102at2759"/>
<dbReference type="InterPro" id="IPR001314">
    <property type="entry name" value="Peptidase_S1A"/>
</dbReference>
<accession>A0A1J1HVI6</accession>
<dbReference type="GO" id="GO:0004252">
    <property type="term" value="F:serine-type endopeptidase activity"/>
    <property type="evidence" value="ECO:0007669"/>
    <property type="project" value="InterPro"/>
</dbReference>
<evidence type="ECO:0000256" key="3">
    <source>
        <dbReference type="SAM" id="SignalP"/>
    </source>
</evidence>
<reference evidence="5 6" key="1">
    <citation type="submission" date="2015-04" db="EMBL/GenBank/DDBJ databases">
        <authorList>
            <person name="Syromyatnikov M.Y."/>
            <person name="Popov V.N."/>
        </authorList>
    </citation>
    <scope>NUCLEOTIDE SEQUENCE [LARGE SCALE GENOMIC DNA]</scope>
</reference>
<dbReference type="InterPro" id="IPR001254">
    <property type="entry name" value="Trypsin_dom"/>
</dbReference>
<dbReference type="PRINTS" id="PR00722">
    <property type="entry name" value="CHYMOTRYPSIN"/>
</dbReference>
<evidence type="ECO:0000256" key="2">
    <source>
        <dbReference type="ARBA" id="ARBA00024195"/>
    </source>
</evidence>
<feature type="chain" id="PRO_5013017933" evidence="3">
    <location>
        <begin position="16"/>
        <end position="333"/>
    </location>
</feature>
<sequence length="333" mass="36455">MKFLILILSITYVTCHNIERRYVDNDVDEEGYDWEAGPPRYEHFHYAENGEIDFAPRIIGGTPSWHGEFPAKISLQTRAGAHFCGGALIDLRHVLTAAHCIVTEFGAVFDPNAIRLMGDDLSIQRWGSGSRQLRFASHIFAHPSFDMRTYQNDIGVVRASVIFIQTTTLQAMPRSFTTPVDNVNCNLAGWGVTSETNTRPHPILLRVELQIIAMNFCNGTQSFHGSIPDGSLCAGSLDGSRDACFGDSGGGLMCNGQIAGVVSFGFGCGRRNFPGVYVDVSQYNGWIGSVLIFQGTQDDIPRPPIVPSSSSPSMFIFAKVITIALIIFTSLSH</sequence>
<comment type="similarity">
    <text evidence="2">Belongs to the peptidase S1 family. CLIP subfamily.</text>
</comment>
<keyword evidence="3" id="KW-0732">Signal</keyword>
<proteinExistence type="inferred from homology"/>
<keyword evidence="1" id="KW-1015">Disulfide bond</keyword>
<dbReference type="PANTHER" id="PTHR24252">
    <property type="entry name" value="ACROSIN-RELATED"/>
    <property type="match status" value="1"/>
</dbReference>
<dbReference type="AlphaFoldDB" id="A0A1J1HVI6"/>
<dbReference type="InterPro" id="IPR043504">
    <property type="entry name" value="Peptidase_S1_PA_chymotrypsin"/>
</dbReference>
<dbReference type="GO" id="GO:0006508">
    <property type="term" value="P:proteolysis"/>
    <property type="evidence" value="ECO:0007669"/>
    <property type="project" value="InterPro"/>
</dbReference>
<evidence type="ECO:0000256" key="1">
    <source>
        <dbReference type="ARBA" id="ARBA00023157"/>
    </source>
</evidence>
<dbReference type="PANTHER" id="PTHR24252:SF7">
    <property type="entry name" value="HYALIN"/>
    <property type="match status" value="1"/>
</dbReference>
<dbReference type="STRING" id="568069.A0A1J1HVI6"/>
<gene>
    <name evidence="5" type="primary">similar to Trypsin</name>
    <name evidence="5" type="ORF">CLUMA_CG004118</name>
</gene>
<dbReference type="Proteomes" id="UP000183832">
    <property type="component" value="Unassembled WGS sequence"/>
</dbReference>
<dbReference type="SMART" id="SM00020">
    <property type="entry name" value="Tryp_SPc"/>
    <property type="match status" value="1"/>
</dbReference>
<feature type="domain" description="Peptidase S1" evidence="4">
    <location>
        <begin position="58"/>
        <end position="292"/>
    </location>
</feature>